<protein>
    <recommendedName>
        <fullName evidence="4">DNA polymerase epsilon subunit D</fullName>
    </recommendedName>
    <alternativeName>
        <fullName evidence="5">DNA polymerase II subunit D</fullName>
    </alternativeName>
</protein>
<keyword evidence="2" id="KW-0235">DNA replication</keyword>
<keyword evidence="9" id="KW-1185">Reference proteome</keyword>
<dbReference type="SUPFAM" id="SSF47113">
    <property type="entry name" value="Histone-fold"/>
    <property type="match status" value="1"/>
</dbReference>
<dbReference type="GO" id="GO:0031507">
    <property type="term" value="P:heterochromatin formation"/>
    <property type="evidence" value="ECO:0007669"/>
    <property type="project" value="TreeGrafter"/>
</dbReference>
<reference evidence="8 9" key="1">
    <citation type="journal article" date="2012" name="Eukaryot. Cell">
        <title>Draft genome sequence of Wickerhamomyces ciferrii NRRL Y-1031 F-60-10.</title>
        <authorList>
            <person name="Schneider J."/>
            <person name="Andrea H."/>
            <person name="Blom J."/>
            <person name="Jaenicke S."/>
            <person name="Ruckert C."/>
            <person name="Schorsch C."/>
            <person name="Szczepanowski R."/>
            <person name="Farwick M."/>
            <person name="Goesmann A."/>
            <person name="Puhler A."/>
            <person name="Schaffer S."/>
            <person name="Tauch A."/>
            <person name="Kohler T."/>
            <person name="Brinkrolf K."/>
        </authorList>
    </citation>
    <scope>NUCLEOTIDE SEQUENCE [LARGE SCALE GENOMIC DNA]</scope>
    <source>
        <strain evidence="9">ATCC 14091 / BCRC 22168 / CBS 111 / JCM 3599 / NBRC 0793 / NRRL Y-1031 F-60-10</strain>
    </source>
</reference>
<comment type="caution">
    <text evidence="8">The sequence shown here is derived from an EMBL/GenBank/DDBJ whole genome shotgun (WGS) entry which is preliminary data.</text>
</comment>
<dbReference type="GO" id="GO:0006974">
    <property type="term" value="P:DNA damage response"/>
    <property type="evidence" value="ECO:0007669"/>
    <property type="project" value="TreeGrafter"/>
</dbReference>
<dbReference type="eggNOG" id="KOG0870">
    <property type="taxonomic scope" value="Eukaryota"/>
</dbReference>
<dbReference type="CDD" id="cd22928">
    <property type="entry name" value="HFD_POLE3_DPB4"/>
    <property type="match status" value="1"/>
</dbReference>
<dbReference type="GO" id="GO:0031490">
    <property type="term" value="F:chromatin DNA binding"/>
    <property type="evidence" value="ECO:0007669"/>
    <property type="project" value="TreeGrafter"/>
</dbReference>
<proteinExistence type="predicted"/>
<dbReference type="InterPro" id="IPR009072">
    <property type="entry name" value="Histone-fold"/>
</dbReference>
<feature type="compositionally biased region" description="Basic and acidic residues" evidence="6">
    <location>
        <begin position="149"/>
        <end position="164"/>
    </location>
</feature>
<dbReference type="GO" id="GO:0046982">
    <property type="term" value="F:protein heterodimerization activity"/>
    <property type="evidence" value="ECO:0007669"/>
    <property type="project" value="InterPro"/>
</dbReference>
<evidence type="ECO:0000256" key="3">
    <source>
        <dbReference type="ARBA" id="ARBA00023242"/>
    </source>
</evidence>
<comment type="subcellular location">
    <subcellularLocation>
        <location evidence="1">Nucleus</location>
    </subcellularLocation>
</comment>
<evidence type="ECO:0000256" key="4">
    <source>
        <dbReference type="ARBA" id="ARBA00039775"/>
    </source>
</evidence>
<dbReference type="GO" id="GO:0008622">
    <property type="term" value="C:epsilon DNA polymerase complex"/>
    <property type="evidence" value="ECO:0007669"/>
    <property type="project" value="TreeGrafter"/>
</dbReference>
<evidence type="ECO:0000313" key="9">
    <source>
        <dbReference type="Proteomes" id="UP000009328"/>
    </source>
</evidence>
<evidence type="ECO:0000256" key="5">
    <source>
        <dbReference type="ARBA" id="ARBA00042096"/>
    </source>
</evidence>
<name>K0KRH4_WICCF</name>
<feature type="compositionally biased region" description="Low complexity" evidence="6">
    <location>
        <begin position="131"/>
        <end position="142"/>
    </location>
</feature>
<keyword evidence="8" id="KW-0808">Transferase</keyword>
<dbReference type="GO" id="GO:0016779">
    <property type="term" value="F:nucleotidyltransferase activity"/>
    <property type="evidence" value="ECO:0007669"/>
    <property type="project" value="UniProtKB-KW"/>
</dbReference>
<dbReference type="EMBL" id="CAIF01000208">
    <property type="protein sequence ID" value="CCH45736.1"/>
    <property type="molecule type" value="Genomic_DNA"/>
</dbReference>
<dbReference type="InterPro" id="IPR051377">
    <property type="entry name" value="DNA_Pol-Epsilon_Subunit"/>
</dbReference>
<sequence length="214" mass="23719">MPPKGWRKSADGSYPVPSKERDMISVDDILFPKATVNRLARAILSEGGIISKDSSSAIQRSATVFVNYLLVQEHAKKFDRRTIGPQDITNALVTAEFSSFLPTVKQELDTFQANKDAIKQKRKEAKEKEASSTTATTSTGNDTIDENDKETNETNDKEETNEDGKAEEDEDDSVEPIDQDEFEQPVSKKIKSLATTDNASREATVSEPETEVNE</sequence>
<organism evidence="8 9">
    <name type="scientific">Wickerhamomyces ciferrii (strain ATCC 14091 / BCRC 22168 / CBS 111 / JCM 3599 / NBRC 0793 / NRRL Y-1031 F-60-10)</name>
    <name type="common">Yeast</name>
    <name type="synonym">Pichia ciferrii</name>
    <dbReference type="NCBI Taxonomy" id="1206466"/>
    <lineage>
        <taxon>Eukaryota</taxon>
        <taxon>Fungi</taxon>
        <taxon>Dikarya</taxon>
        <taxon>Ascomycota</taxon>
        <taxon>Saccharomycotina</taxon>
        <taxon>Saccharomycetes</taxon>
        <taxon>Phaffomycetales</taxon>
        <taxon>Wickerhamomycetaceae</taxon>
        <taxon>Wickerhamomyces</taxon>
    </lineage>
</organism>
<evidence type="ECO:0000256" key="6">
    <source>
        <dbReference type="SAM" id="MobiDB-lite"/>
    </source>
</evidence>
<dbReference type="GO" id="GO:0006272">
    <property type="term" value="P:leading strand elongation"/>
    <property type="evidence" value="ECO:0007669"/>
    <property type="project" value="TreeGrafter"/>
</dbReference>
<dbReference type="FunCoup" id="K0KRH4">
    <property type="interactions" value="226"/>
</dbReference>
<dbReference type="HOGENOM" id="CLU_087036_0_0_1"/>
<feature type="region of interest" description="Disordered" evidence="6">
    <location>
        <begin position="119"/>
        <end position="214"/>
    </location>
</feature>
<dbReference type="Gene3D" id="1.10.20.10">
    <property type="entry name" value="Histone, subunit A"/>
    <property type="match status" value="1"/>
</dbReference>
<dbReference type="InterPro" id="IPR003958">
    <property type="entry name" value="CBFA_NFYB_domain"/>
</dbReference>
<keyword evidence="3" id="KW-0539">Nucleus</keyword>
<feature type="domain" description="Transcription factor CBF/NF-Y/archaeal histone" evidence="7">
    <location>
        <begin position="30"/>
        <end position="92"/>
    </location>
</feature>
<dbReference type="GO" id="GO:0008623">
    <property type="term" value="C:CHRAC"/>
    <property type="evidence" value="ECO:0007669"/>
    <property type="project" value="TreeGrafter"/>
</dbReference>
<dbReference type="Proteomes" id="UP000009328">
    <property type="component" value="Unassembled WGS sequence"/>
</dbReference>
<dbReference type="PANTHER" id="PTHR46172:SF1">
    <property type="entry name" value="DNA POLYMERASE EPSILON SUBUNIT 3"/>
    <property type="match status" value="1"/>
</dbReference>
<feature type="compositionally biased region" description="Polar residues" evidence="6">
    <location>
        <begin position="193"/>
        <end position="203"/>
    </location>
</feature>
<dbReference type="Pfam" id="PF00808">
    <property type="entry name" value="CBFD_NFYB_HMF"/>
    <property type="match status" value="1"/>
</dbReference>
<gene>
    <name evidence="8" type="ORF">BN7_5322</name>
</gene>
<dbReference type="InParanoid" id="K0KRH4"/>
<dbReference type="PANTHER" id="PTHR46172">
    <property type="entry name" value="DNA POLYMERASE EPSILON SUBUNIT 3"/>
    <property type="match status" value="1"/>
</dbReference>
<evidence type="ECO:0000259" key="7">
    <source>
        <dbReference type="Pfam" id="PF00808"/>
    </source>
</evidence>
<dbReference type="AlphaFoldDB" id="K0KRH4"/>
<keyword evidence="8" id="KW-0548">Nucleotidyltransferase</keyword>
<evidence type="ECO:0000256" key="2">
    <source>
        <dbReference type="ARBA" id="ARBA00022705"/>
    </source>
</evidence>
<feature type="compositionally biased region" description="Acidic residues" evidence="6">
    <location>
        <begin position="165"/>
        <end position="183"/>
    </location>
</feature>
<dbReference type="STRING" id="1206466.K0KRH4"/>
<accession>K0KRH4</accession>
<feature type="compositionally biased region" description="Basic and acidic residues" evidence="6">
    <location>
        <begin position="119"/>
        <end position="130"/>
    </location>
</feature>
<evidence type="ECO:0000256" key="1">
    <source>
        <dbReference type="ARBA" id="ARBA00004123"/>
    </source>
</evidence>
<evidence type="ECO:0000313" key="8">
    <source>
        <dbReference type="EMBL" id="CCH45736.1"/>
    </source>
</evidence>